<dbReference type="EMBL" id="BGPR01000333">
    <property type="protein sequence ID" value="GBM13733.1"/>
    <property type="molecule type" value="Genomic_DNA"/>
</dbReference>
<dbReference type="GO" id="GO:0004519">
    <property type="term" value="F:endonuclease activity"/>
    <property type="evidence" value="ECO:0007669"/>
    <property type="project" value="UniProtKB-KW"/>
</dbReference>
<dbReference type="GO" id="GO:0016787">
    <property type="term" value="F:hydrolase activity"/>
    <property type="evidence" value="ECO:0007669"/>
    <property type="project" value="UniProtKB-KW"/>
</dbReference>
<dbReference type="CDD" id="cd09274">
    <property type="entry name" value="RNase_HI_RT_Ty3"/>
    <property type="match status" value="1"/>
</dbReference>
<dbReference type="PANTHER" id="PTHR34072:SF58">
    <property type="entry name" value="DNA (CYTOSINE-5-)-METHYLTRANSFERASE"/>
    <property type="match status" value="1"/>
</dbReference>
<dbReference type="Gene3D" id="3.10.20.370">
    <property type="match status" value="1"/>
</dbReference>
<proteinExistence type="predicted"/>
<dbReference type="OrthoDB" id="425619at2759"/>
<evidence type="ECO:0000256" key="5">
    <source>
        <dbReference type="ARBA" id="ARBA00022801"/>
    </source>
</evidence>
<dbReference type="PANTHER" id="PTHR34072">
    <property type="entry name" value="ENZYMATIC POLYPROTEIN-RELATED"/>
    <property type="match status" value="1"/>
</dbReference>
<evidence type="ECO:0000313" key="9">
    <source>
        <dbReference type="Proteomes" id="UP000499080"/>
    </source>
</evidence>
<sequence>MKQCDPAKPYIIRTDASNFALRAVLAQGEIPDEYPLEYASRLLTSAEKNYSTTEREALAVVWALQKFRGYIEGSEIIVASDRQPQKWLMS</sequence>
<keyword evidence="3" id="KW-0540">Nuclease</keyword>
<feature type="domain" description="Reverse transcriptase RNase H-like" evidence="7">
    <location>
        <begin position="5"/>
        <end position="89"/>
    </location>
</feature>
<dbReference type="Proteomes" id="UP000499080">
    <property type="component" value="Unassembled WGS sequence"/>
</dbReference>
<evidence type="ECO:0000259" key="7">
    <source>
        <dbReference type="Pfam" id="PF17917"/>
    </source>
</evidence>
<keyword evidence="1" id="KW-0808">Transferase</keyword>
<dbReference type="InterPro" id="IPR043502">
    <property type="entry name" value="DNA/RNA_pol_sf"/>
</dbReference>
<dbReference type="SUPFAM" id="SSF56672">
    <property type="entry name" value="DNA/RNA polymerases"/>
    <property type="match status" value="1"/>
</dbReference>
<reference evidence="8 9" key="1">
    <citation type="journal article" date="2019" name="Sci. Rep.">
        <title>Orb-weaving spider Araneus ventricosus genome elucidates the spidroin gene catalogue.</title>
        <authorList>
            <person name="Kono N."/>
            <person name="Nakamura H."/>
            <person name="Ohtoshi R."/>
            <person name="Moran D.A.P."/>
            <person name="Shinohara A."/>
            <person name="Yoshida Y."/>
            <person name="Fujiwara M."/>
            <person name="Mori M."/>
            <person name="Tomita M."/>
            <person name="Arakawa K."/>
        </authorList>
    </citation>
    <scope>NUCLEOTIDE SEQUENCE [LARGE SCALE GENOMIC DNA]</scope>
</reference>
<dbReference type="Pfam" id="PF17917">
    <property type="entry name" value="RT_RNaseH"/>
    <property type="match status" value="1"/>
</dbReference>
<accession>A0A4Y2DAA9</accession>
<dbReference type="AlphaFoldDB" id="A0A4Y2DAA9"/>
<keyword evidence="9" id="KW-1185">Reference proteome</keyword>
<evidence type="ECO:0000256" key="6">
    <source>
        <dbReference type="ARBA" id="ARBA00022918"/>
    </source>
</evidence>
<dbReference type="InterPro" id="IPR041373">
    <property type="entry name" value="RT_RNaseH"/>
</dbReference>
<gene>
    <name evidence="8" type="ORF">AVEN_90000_1</name>
</gene>
<evidence type="ECO:0000256" key="4">
    <source>
        <dbReference type="ARBA" id="ARBA00022759"/>
    </source>
</evidence>
<keyword evidence="6" id="KW-0695">RNA-directed DNA polymerase</keyword>
<evidence type="ECO:0000313" key="8">
    <source>
        <dbReference type="EMBL" id="GBM13733.1"/>
    </source>
</evidence>
<dbReference type="FunFam" id="3.10.20.370:FF:000001">
    <property type="entry name" value="Retrovirus-related Pol polyprotein from transposon 17.6-like protein"/>
    <property type="match status" value="1"/>
</dbReference>
<protein>
    <recommendedName>
        <fullName evidence="7">Reverse transcriptase RNase H-like domain-containing protein</fullName>
    </recommendedName>
</protein>
<keyword evidence="2" id="KW-0548">Nucleotidyltransferase</keyword>
<organism evidence="8 9">
    <name type="scientific">Araneus ventricosus</name>
    <name type="common">Orbweaver spider</name>
    <name type="synonym">Epeira ventricosa</name>
    <dbReference type="NCBI Taxonomy" id="182803"/>
    <lineage>
        <taxon>Eukaryota</taxon>
        <taxon>Metazoa</taxon>
        <taxon>Ecdysozoa</taxon>
        <taxon>Arthropoda</taxon>
        <taxon>Chelicerata</taxon>
        <taxon>Arachnida</taxon>
        <taxon>Araneae</taxon>
        <taxon>Araneomorphae</taxon>
        <taxon>Entelegynae</taxon>
        <taxon>Araneoidea</taxon>
        <taxon>Araneidae</taxon>
        <taxon>Araneus</taxon>
    </lineage>
</organism>
<comment type="caution">
    <text evidence="8">The sequence shown here is derived from an EMBL/GenBank/DDBJ whole genome shotgun (WGS) entry which is preliminary data.</text>
</comment>
<name>A0A4Y2DAA9_ARAVE</name>
<evidence type="ECO:0000256" key="3">
    <source>
        <dbReference type="ARBA" id="ARBA00022722"/>
    </source>
</evidence>
<dbReference type="GO" id="GO:0003964">
    <property type="term" value="F:RNA-directed DNA polymerase activity"/>
    <property type="evidence" value="ECO:0007669"/>
    <property type="project" value="UniProtKB-KW"/>
</dbReference>
<keyword evidence="5" id="KW-0378">Hydrolase</keyword>
<evidence type="ECO:0000256" key="1">
    <source>
        <dbReference type="ARBA" id="ARBA00022679"/>
    </source>
</evidence>
<keyword evidence="4" id="KW-0255">Endonuclease</keyword>
<evidence type="ECO:0000256" key="2">
    <source>
        <dbReference type="ARBA" id="ARBA00022695"/>
    </source>
</evidence>